<organism evidence="12 13">
    <name type="scientific">Candidatus Staskawiczbacteria bacterium RIFCSPHIGHO2_01_FULL_39_25</name>
    <dbReference type="NCBI Taxonomy" id="1802202"/>
    <lineage>
        <taxon>Bacteria</taxon>
        <taxon>Candidatus Staskawicziibacteriota</taxon>
    </lineage>
</organism>
<reference evidence="12 13" key="1">
    <citation type="journal article" date="2016" name="Nat. Commun.">
        <title>Thousands of microbial genomes shed light on interconnected biogeochemical processes in an aquifer system.</title>
        <authorList>
            <person name="Anantharaman K."/>
            <person name="Brown C.T."/>
            <person name="Hug L.A."/>
            <person name="Sharon I."/>
            <person name="Castelle C.J."/>
            <person name="Probst A.J."/>
            <person name="Thomas B.C."/>
            <person name="Singh A."/>
            <person name="Wilkins M.J."/>
            <person name="Karaoz U."/>
            <person name="Brodie E.L."/>
            <person name="Williams K.H."/>
            <person name="Hubbard S.S."/>
            <person name="Banfield J.F."/>
        </authorList>
    </citation>
    <scope>NUCLEOTIDE SEQUENCE [LARGE SCALE GENOMIC DNA]</scope>
</reference>
<dbReference type="PIRSF" id="PIRSF000724">
    <property type="entry name" value="Pgk"/>
    <property type="match status" value="1"/>
</dbReference>
<name>A0A1G2HNS2_9BACT</name>
<evidence type="ECO:0000256" key="11">
    <source>
        <dbReference type="RuleBase" id="RU000532"/>
    </source>
</evidence>
<dbReference type="GO" id="GO:0005829">
    <property type="term" value="C:cytosol"/>
    <property type="evidence" value="ECO:0007669"/>
    <property type="project" value="TreeGrafter"/>
</dbReference>
<dbReference type="GO" id="GO:0043531">
    <property type="term" value="F:ADP binding"/>
    <property type="evidence" value="ECO:0007669"/>
    <property type="project" value="TreeGrafter"/>
</dbReference>
<evidence type="ECO:0000256" key="5">
    <source>
        <dbReference type="ARBA" id="ARBA00016471"/>
    </source>
</evidence>
<dbReference type="AlphaFoldDB" id="A0A1G2HNS2"/>
<dbReference type="PANTHER" id="PTHR11406:SF23">
    <property type="entry name" value="PHOSPHOGLYCERATE KINASE 1, CHLOROPLASTIC-RELATED"/>
    <property type="match status" value="1"/>
</dbReference>
<comment type="catalytic activity">
    <reaction evidence="1 11">
        <text>(2R)-3-phosphoglycerate + ATP = (2R)-3-phospho-glyceroyl phosphate + ADP</text>
        <dbReference type="Rhea" id="RHEA:14801"/>
        <dbReference type="ChEBI" id="CHEBI:30616"/>
        <dbReference type="ChEBI" id="CHEBI:57604"/>
        <dbReference type="ChEBI" id="CHEBI:58272"/>
        <dbReference type="ChEBI" id="CHEBI:456216"/>
        <dbReference type="EC" id="2.7.2.3"/>
    </reaction>
</comment>
<dbReference type="Proteomes" id="UP000176855">
    <property type="component" value="Unassembled WGS sequence"/>
</dbReference>
<dbReference type="PROSITE" id="PS00111">
    <property type="entry name" value="PGLYCERATE_KINASE"/>
    <property type="match status" value="1"/>
</dbReference>
<dbReference type="FunFam" id="3.40.50.1260:FF:000006">
    <property type="entry name" value="Phosphoglycerate kinase"/>
    <property type="match status" value="1"/>
</dbReference>
<keyword evidence="6 11" id="KW-0808">Transferase</keyword>
<dbReference type="InterPro" id="IPR036043">
    <property type="entry name" value="Phosphoglycerate_kinase_sf"/>
</dbReference>
<dbReference type="EC" id="2.7.2.3" evidence="4 11"/>
<dbReference type="InterPro" id="IPR001576">
    <property type="entry name" value="Phosphoglycerate_kinase"/>
</dbReference>
<dbReference type="Gene3D" id="3.40.50.1260">
    <property type="entry name" value="Phosphoglycerate kinase, N-terminal domain"/>
    <property type="match status" value="3"/>
</dbReference>
<accession>A0A1G2HNS2</accession>
<keyword evidence="9 10" id="KW-0067">ATP-binding</keyword>
<dbReference type="EMBL" id="MHOO01000011">
    <property type="protein sequence ID" value="OGZ63930.1"/>
    <property type="molecule type" value="Genomic_DNA"/>
</dbReference>
<dbReference type="SUPFAM" id="SSF53748">
    <property type="entry name" value="Phosphoglycerate kinase"/>
    <property type="match status" value="1"/>
</dbReference>
<evidence type="ECO:0000256" key="9">
    <source>
        <dbReference type="ARBA" id="ARBA00022840"/>
    </source>
</evidence>
<dbReference type="InterPro" id="IPR015911">
    <property type="entry name" value="Phosphoglycerate_kinase_CS"/>
</dbReference>
<protein>
    <recommendedName>
        <fullName evidence="5 11">Phosphoglycerate kinase</fullName>
        <ecNumber evidence="4 11">2.7.2.3</ecNumber>
    </recommendedName>
</protein>
<evidence type="ECO:0000256" key="6">
    <source>
        <dbReference type="ARBA" id="ARBA00022679"/>
    </source>
</evidence>
<feature type="binding site" evidence="10">
    <location>
        <position position="277"/>
    </location>
    <ligand>
        <name>ATP</name>
        <dbReference type="ChEBI" id="CHEBI:30616"/>
    </ligand>
</feature>
<dbReference type="PANTHER" id="PTHR11406">
    <property type="entry name" value="PHOSPHOGLYCERATE KINASE"/>
    <property type="match status" value="1"/>
</dbReference>
<gene>
    <name evidence="12" type="ORF">A2730_01435</name>
</gene>
<comment type="pathway">
    <text evidence="2">Carbohydrate degradation; glycolysis; pyruvate from D-glyceraldehyde 3-phosphate: step 2/5.</text>
</comment>
<dbReference type="GO" id="GO:0006096">
    <property type="term" value="P:glycolytic process"/>
    <property type="evidence" value="ECO:0007669"/>
    <property type="project" value="InterPro"/>
</dbReference>
<evidence type="ECO:0000256" key="3">
    <source>
        <dbReference type="ARBA" id="ARBA00008982"/>
    </source>
</evidence>
<keyword evidence="7" id="KW-0547">Nucleotide-binding</keyword>
<dbReference type="GO" id="GO:0006094">
    <property type="term" value="P:gluconeogenesis"/>
    <property type="evidence" value="ECO:0007669"/>
    <property type="project" value="TreeGrafter"/>
</dbReference>
<dbReference type="PRINTS" id="PR00477">
    <property type="entry name" value="PHGLYCKINASE"/>
</dbReference>
<comment type="caution">
    <text evidence="12">The sequence shown here is derived from an EMBL/GenBank/DDBJ whole genome shotgun (WGS) entry which is preliminary data.</text>
</comment>
<evidence type="ECO:0000313" key="13">
    <source>
        <dbReference type="Proteomes" id="UP000176855"/>
    </source>
</evidence>
<evidence type="ECO:0000256" key="7">
    <source>
        <dbReference type="ARBA" id="ARBA00022741"/>
    </source>
</evidence>
<dbReference type="Pfam" id="PF00162">
    <property type="entry name" value="PGK"/>
    <property type="match status" value="2"/>
</dbReference>
<evidence type="ECO:0000256" key="2">
    <source>
        <dbReference type="ARBA" id="ARBA00004838"/>
    </source>
</evidence>
<dbReference type="STRING" id="1802202.A2730_01435"/>
<proteinExistence type="inferred from homology"/>
<feature type="non-terminal residue" evidence="12">
    <location>
        <position position="347"/>
    </location>
</feature>
<dbReference type="HAMAP" id="MF_00145">
    <property type="entry name" value="Phosphoglyc_kinase"/>
    <property type="match status" value="1"/>
</dbReference>
<evidence type="ECO:0000313" key="12">
    <source>
        <dbReference type="EMBL" id="OGZ63930.1"/>
    </source>
</evidence>
<dbReference type="GO" id="GO:0005524">
    <property type="term" value="F:ATP binding"/>
    <property type="evidence" value="ECO:0007669"/>
    <property type="project" value="UniProtKB-KW"/>
</dbReference>
<evidence type="ECO:0000256" key="4">
    <source>
        <dbReference type="ARBA" id="ARBA00013061"/>
    </source>
</evidence>
<evidence type="ECO:0000256" key="8">
    <source>
        <dbReference type="ARBA" id="ARBA00022777"/>
    </source>
</evidence>
<feature type="binding site" evidence="10">
    <location>
        <position position="202"/>
    </location>
    <ligand>
        <name>ATP</name>
        <dbReference type="ChEBI" id="CHEBI:30616"/>
    </ligand>
</feature>
<evidence type="ECO:0000256" key="1">
    <source>
        <dbReference type="ARBA" id="ARBA00000642"/>
    </source>
</evidence>
<dbReference type="GO" id="GO:0004618">
    <property type="term" value="F:phosphoglycerate kinase activity"/>
    <property type="evidence" value="ECO:0007669"/>
    <property type="project" value="UniProtKB-EC"/>
</dbReference>
<evidence type="ECO:0000256" key="10">
    <source>
        <dbReference type="PIRSR" id="PIRSR000724-2"/>
    </source>
</evidence>
<dbReference type="InterPro" id="IPR015824">
    <property type="entry name" value="Phosphoglycerate_kinase_N"/>
</dbReference>
<sequence length="347" mass="37168">MEVKSIEDFAVAGKTVLVRVDFNVPLDGSGNVLGDFRIQQSLPTLQYLLKHGAKIILISHLGDPKGVAVPNLTLDKVGKRLEELIQIPVKKASDCVGPEVKNQALGLKPGDILLLENVRFHNEEINNDLAFAKELSSLGEAYVNDAFSVCHRAHASVVGVPLYVPSAMGLLLKKEIENLGAVLKNPEKPLVVVVGGKKVATKAGFINNMVKSADAVLVSGLIKKEMVEQALALGEAVIGPEGNLEALDIDEKAIKTFREKILTAKTVVWNGPFGKFEDERYKNGTLQIANAIIESGAFSVVGGGETVEFLNREGMLSKFNHVSTGGGAMLSYLAGEELPGLRALENP</sequence>
<comment type="similarity">
    <text evidence="3 11">Belongs to the phosphoglycerate kinase family.</text>
</comment>
<keyword evidence="8 11" id="KW-0418">Kinase</keyword>